<evidence type="ECO:0000313" key="2">
    <source>
        <dbReference type="Proteomes" id="UP000548423"/>
    </source>
</evidence>
<evidence type="ECO:0000313" key="1">
    <source>
        <dbReference type="EMBL" id="NYE05068.1"/>
    </source>
</evidence>
<protein>
    <submittedName>
        <fullName evidence="1">Uncharacterized protein YaiI (UPF0178 family)</fullName>
    </submittedName>
</protein>
<organism evidence="1 2">
    <name type="scientific">Neobacillus niacini</name>
    <dbReference type="NCBI Taxonomy" id="86668"/>
    <lineage>
        <taxon>Bacteria</taxon>
        <taxon>Bacillati</taxon>
        <taxon>Bacillota</taxon>
        <taxon>Bacilli</taxon>
        <taxon>Bacillales</taxon>
        <taxon>Bacillaceae</taxon>
        <taxon>Neobacillus</taxon>
    </lineage>
</organism>
<proteinExistence type="predicted"/>
<dbReference type="Pfam" id="PF02639">
    <property type="entry name" value="DUF188"/>
    <property type="match status" value="1"/>
</dbReference>
<dbReference type="InterPro" id="IPR003791">
    <property type="entry name" value="UPF0178"/>
</dbReference>
<gene>
    <name evidence="1" type="ORF">F4694_001817</name>
</gene>
<dbReference type="EMBL" id="JACCBX010000003">
    <property type="protein sequence ID" value="NYE05068.1"/>
    <property type="molecule type" value="Genomic_DNA"/>
</dbReference>
<accession>A0A852TCE4</accession>
<sequence length="61" mass="6782">MNNKTTYGNATWKYVDSRKEAADLFIMNHTAKGDITVTQDIELTSVSLPKGVCTTTIRDCI</sequence>
<dbReference type="AlphaFoldDB" id="A0A852TCE4"/>
<reference evidence="2" key="1">
    <citation type="submission" date="2020-07" db="EMBL/GenBank/DDBJ databases">
        <authorList>
            <person name="Partida-Martinez L."/>
            <person name="Huntemann M."/>
            <person name="Clum A."/>
            <person name="Wang J."/>
            <person name="Palaniappan K."/>
            <person name="Ritter S."/>
            <person name="Chen I.-M."/>
            <person name="Stamatis D."/>
            <person name="Reddy T."/>
            <person name="O'Malley R."/>
            <person name="Daum C."/>
            <person name="Shapiro N."/>
            <person name="Ivanova N."/>
            <person name="Kyrpides N."/>
            <person name="Woyke T."/>
        </authorList>
    </citation>
    <scope>NUCLEOTIDE SEQUENCE [LARGE SCALE GENOMIC DNA]</scope>
    <source>
        <strain evidence="2">AT2.8</strain>
    </source>
</reference>
<reference evidence="2" key="2">
    <citation type="submission" date="2020-08" db="EMBL/GenBank/DDBJ databases">
        <title>The Agave Microbiome: Exploring the role of microbial communities in plant adaptations to desert environments.</title>
        <authorList>
            <person name="Partida-Martinez L.P."/>
        </authorList>
    </citation>
    <scope>NUCLEOTIDE SEQUENCE [LARGE SCALE GENOMIC DNA]</scope>
    <source>
        <strain evidence="2">AT2.8</strain>
    </source>
</reference>
<dbReference type="Proteomes" id="UP000548423">
    <property type="component" value="Unassembled WGS sequence"/>
</dbReference>
<comment type="caution">
    <text evidence="1">The sequence shown here is derived from an EMBL/GenBank/DDBJ whole genome shotgun (WGS) entry which is preliminary data.</text>
</comment>
<name>A0A852TCE4_9BACI</name>